<keyword evidence="4" id="KW-1185">Reference proteome</keyword>
<dbReference type="KEGG" id="ddu:GF1_06790"/>
<organism evidence="3 4">
    <name type="scientific">Desulfolithobacter dissulfuricans</name>
    <dbReference type="NCBI Taxonomy" id="2795293"/>
    <lineage>
        <taxon>Bacteria</taxon>
        <taxon>Pseudomonadati</taxon>
        <taxon>Thermodesulfobacteriota</taxon>
        <taxon>Desulfobulbia</taxon>
        <taxon>Desulfobulbales</taxon>
        <taxon>Desulfobulbaceae</taxon>
        <taxon>Desulfolithobacter</taxon>
    </lineage>
</organism>
<protein>
    <recommendedName>
        <fullName evidence="5">Doubled CXXCH motif domain-containing protein</fullName>
    </recommendedName>
</protein>
<evidence type="ECO:0008006" key="5">
    <source>
        <dbReference type="Google" id="ProtNLM"/>
    </source>
</evidence>
<evidence type="ECO:0000256" key="1">
    <source>
        <dbReference type="ARBA" id="ARBA00022729"/>
    </source>
</evidence>
<dbReference type="SUPFAM" id="SSF48695">
    <property type="entry name" value="Multiheme cytochromes"/>
    <property type="match status" value="1"/>
</dbReference>
<sequence length="392" mass="44781">MDLEAVSSLTNNGADRSPGSGRPPPEVDEPHDRLTCEQCHRQAKTKSPINLLPDDTSEALCRQCHPKVSRLHYKGLNPFLDTAARGKRFIRDKKKRPHFFCLDCHTIHASAEKKFLLSETYLERARRSRSINPHWKGYLCLCCHETTPTRDTPRLKEKGDHNLLCNRCHGTRYARADIHPVGVKPSPQIRIPDDMPLQDGRLSCNTCHDARLQMGAPVPEKRQKRNPNFLRREGLSRNSFCFLCHLREAYQRMNPHIQLDDQGKIIEATCLFCHPTRPDVTIMGMKHVRFIAKNPDEYCIGCHHGFTRGHPAGVDHLRRPSRKILRAIQTSVRRLGIELPLYRGRIICATCHNPHQQGVLKVRASAAGSQRPSKLRLMPGNMQCIGCHWNKD</sequence>
<keyword evidence="1" id="KW-0732">Signal</keyword>
<dbReference type="EMBL" id="AP024233">
    <property type="protein sequence ID" value="BCO08303.1"/>
    <property type="molecule type" value="Genomic_DNA"/>
</dbReference>
<evidence type="ECO:0000313" key="3">
    <source>
        <dbReference type="EMBL" id="BCO08303.1"/>
    </source>
</evidence>
<feature type="region of interest" description="Disordered" evidence="2">
    <location>
        <begin position="1"/>
        <end position="31"/>
    </location>
</feature>
<dbReference type="PANTHER" id="PTHR35038">
    <property type="entry name" value="DISSIMILATORY SULFITE REDUCTASE SIRA"/>
    <property type="match status" value="1"/>
</dbReference>
<dbReference type="Proteomes" id="UP001063350">
    <property type="component" value="Chromosome"/>
</dbReference>
<name>A0A915TYG6_9BACT</name>
<gene>
    <name evidence="3" type="ORF">GF1_06790</name>
</gene>
<dbReference type="InterPro" id="IPR051829">
    <property type="entry name" value="Multiheme_Cytochr_ET"/>
</dbReference>
<accession>A0A915TYG6</accession>
<evidence type="ECO:0000256" key="2">
    <source>
        <dbReference type="SAM" id="MobiDB-lite"/>
    </source>
</evidence>
<dbReference type="InterPro" id="IPR036280">
    <property type="entry name" value="Multihaem_cyt_sf"/>
</dbReference>
<reference evidence="3" key="1">
    <citation type="submission" date="2020-12" db="EMBL/GenBank/DDBJ databases">
        <title>Desulfobium dissulfuricans gen. nov., sp. nov., a novel mesophilic, sulfate-reducing bacterium isolated from a deep-sea hydrothermal vent.</title>
        <authorList>
            <person name="Hashimoto Y."/>
            <person name="Tame A."/>
            <person name="Sawayama S."/>
            <person name="Miyazaki J."/>
            <person name="Takai K."/>
            <person name="Nakagawa S."/>
        </authorList>
    </citation>
    <scope>NUCLEOTIDE SEQUENCE</scope>
    <source>
        <strain evidence="3">GF1</strain>
    </source>
</reference>
<evidence type="ECO:0000313" key="4">
    <source>
        <dbReference type="Proteomes" id="UP001063350"/>
    </source>
</evidence>
<dbReference type="AlphaFoldDB" id="A0A915TYG6"/>
<dbReference type="RefSeq" id="WP_267928206.1">
    <property type="nucleotide sequence ID" value="NZ_AP024233.1"/>
</dbReference>
<dbReference type="Gene3D" id="1.10.1130.10">
    <property type="entry name" value="Flavocytochrome C3, Chain A"/>
    <property type="match status" value="1"/>
</dbReference>
<proteinExistence type="predicted"/>